<dbReference type="EMBL" id="AHKH01000040">
    <property type="protein sequence ID" value="EHQ61352.1"/>
    <property type="molecule type" value="Genomic_DNA"/>
</dbReference>
<keyword evidence="4" id="KW-0805">Transcription regulation</keyword>
<dbReference type="Gene3D" id="1.10.10.10">
    <property type="entry name" value="Winged helix-like DNA-binding domain superfamily/Winged helix DNA-binding domain"/>
    <property type="match status" value="1"/>
</dbReference>
<dbReference type="Gene3D" id="3.40.50.2300">
    <property type="match status" value="1"/>
</dbReference>
<feature type="domain" description="Response regulatory" evidence="9">
    <location>
        <begin position="4"/>
        <end position="117"/>
    </location>
</feature>
<dbReference type="PROSITE" id="PS51755">
    <property type="entry name" value="OMPR_PHOB"/>
    <property type="match status" value="1"/>
</dbReference>
<dbReference type="Pfam" id="PF00072">
    <property type="entry name" value="Response_reg"/>
    <property type="match status" value="1"/>
</dbReference>
<sequence>MSKTILIADDEPEIVELLRVFLERDRFRVIEAADGREAWDLMRAHPVDLAILDIMMPHIDGFELIGKIRAEYNIPVIVLSAKNREIDKVKGLSLGADDFISKPFSPIEAMARIHAHIRRSYELNDAFAHRGTAQTVLGPLALDHNECVLYKRGAEIPLGPLEYKLLKLFMESPGRIFTKKQLFESVWGEAYMEDDNAVMVQISRLRDKIEDQPRSPEYIITIKGLGYKFNKKEFIQ</sequence>
<feature type="modified residue" description="4-aspartylphosphate" evidence="7">
    <location>
        <position position="53"/>
    </location>
</feature>
<dbReference type="InterPro" id="IPR001789">
    <property type="entry name" value="Sig_transdc_resp-reg_receiver"/>
</dbReference>
<gene>
    <name evidence="11" type="ORF">PDENDC454_15622</name>
</gene>
<dbReference type="FunFam" id="3.40.50.2300:FF:000001">
    <property type="entry name" value="DNA-binding response regulator PhoB"/>
    <property type="match status" value="1"/>
</dbReference>
<dbReference type="Proteomes" id="UP000003900">
    <property type="component" value="Unassembled WGS sequence"/>
</dbReference>
<dbReference type="STRING" id="1131935.PDENDC454_15622"/>
<proteinExistence type="predicted"/>
<comment type="caution">
    <text evidence="11">The sequence shown here is derived from an EMBL/GenBank/DDBJ whole genome shotgun (WGS) entry which is preliminary data.</text>
</comment>
<evidence type="ECO:0000256" key="4">
    <source>
        <dbReference type="ARBA" id="ARBA00023015"/>
    </source>
</evidence>
<evidence type="ECO:0000256" key="6">
    <source>
        <dbReference type="ARBA" id="ARBA00023163"/>
    </source>
</evidence>
<feature type="domain" description="OmpR/PhoB-type" evidence="10">
    <location>
        <begin position="132"/>
        <end position="231"/>
    </location>
</feature>
<evidence type="ECO:0000259" key="9">
    <source>
        <dbReference type="PROSITE" id="PS50110"/>
    </source>
</evidence>
<name>H3SHV7_9BACL</name>
<keyword evidence="12" id="KW-1185">Reference proteome</keyword>
<evidence type="ECO:0000313" key="12">
    <source>
        <dbReference type="Proteomes" id="UP000003900"/>
    </source>
</evidence>
<dbReference type="PATRIC" id="fig|1131935.3.peg.3249"/>
<dbReference type="CDD" id="cd00383">
    <property type="entry name" value="trans_reg_C"/>
    <property type="match status" value="1"/>
</dbReference>
<keyword evidence="2 7" id="KW-0597">Phosphoprotein</keyword>
<keyword evidence="6" id="KW-0804">Transcription</keyword>
<reference evidence="11 12" key="1">
    <citation type="journal article" date="2012" name="J. Bacteriol.">
        <title>Genome Sequence of the Pattern-Forming Social Bacterium Paenibacillus dendritiformis C454 Chiral Morphotype.</title>
        <authorList>
            <person name="Sirota-Madi A."/>
            <person name="Olender T."/>
            <person name="Helman Y."/>
            <person name="Brainis I."/>
            <person name="Finkelshtein A."/>
            <person name="Roth D."/>
            <person name="Hagai E."/>
            <person name="Leshkowitz D."/>
            <person name="Brodsky L."/>
            <person name="Galatenko V."/>
            <person name="Nikolaev V."/>
            <person name="Gutnick D.L."/>
            <person name="Lancet D."/>
            <person name="Ben-Jacob E."/>
        </authorList>
    </citation>
    <scope>NUCLEOTIDE SEQUENCE [LARGE SCALE GENOMIC DNA]</scope>
    <source>
        <strain evidence="11 12">C454</strain>
    </source>
</reference>
<dbReference type="InterPro" id="IPR039420">
    <property type="entry name" value="WalR-like"/>
</dbReference>
<evidence type="ECO:0000256" key="8">
    <source>
        <dbReference type="PROSITE-ProRule" id="PRU01091"/>
    </source>
</evidence>
<dbReference type="GO" id="GO:0000976">
    <property type="term" value="F:transcription cis-regulatory region binding"/>
    <property type="evidence" value="ECO:0007669"/>
    <property type="project" value="TreeGrafter"/>
</dbReference>
<dbReference type="SMART" id="SM00448">
    <property type="entry name" value="REC"/>
    <property type="match status" value="1"/>
</dbReference>
<dbReference type="InterPro" id="IPR001867">
    <property type="entry name" value="OmpR/PhoB-type_DNA-bd"/>
</dbReference>
<comment type="subcellular location">
    <subcellularLocation>
        <location evidence="1">Cytoplasm</location>
    </subcellularLocation>
</comment>
<evidence type="ECO:0000256" key="2">
    <source>
        <dbReference type="ARBA" id="ARBA00022553"/>
    </source>
</evidence>
<dbReference type="InterPro" id="IPR011006">
    <property type="entry name" value="CheY-like_superfamily"/>
</dbReference>
<dbReference type="Pfam" id="PF00486">
    <property type="entry name" value="Trans_reg_C"/>
    <property type="match status" value="1"/>
</dbReference>
<keyword evidence="5 8" id="KW-0238">DNA-binding</keyword>
<evidence type="ECO:0000259" key="10">
    <source>
        <dbReference type="PROSITE" id="PS51755"/>
    </source>
</evidence>
<dbReference type="GO" id="GO:0005829">
    <property type="term" value="C:cytosol"/>
    <property type="evidence" value="ECO:0007669"/>
    <property type="project" value="TreeGrafter"/>
</dbReference>
<dbReference type="InterPro" id="IPR036388">
    <property type="entry name" value="WH-like_DNA-bd_sf"/>
</dbReference>
<dbReference type="PANTHER" id="PTHR48111">
    <property type="entry name" value="REGULATOR OF RPOS"/>
    <property type="match status" value="1"/>
</dbReference>
<evidence type="ECO:0000256" key="7">
    <source>
        <dbReference type="PROSITE-ProRule" id="PRU00169"/>
    </source>
</evidence>
<dbReference type="Gene3D" id="6.10.250.690">
    <property type="match status" value="1"/>
</dbReference>
<evidence type="ECO:0000313" key="11">
    <source>
        <dbReference type="EMBL" id="EHQ61352.1"/>
    </source>
</evidence>
<dbReference type="GO" id="GO:0000156">
    <property type="term" value="F:phosphorelay response regulator activity"/>
    <property type="evidence" value="ECO:0007669"/>
    <property type="project" value="TreeGrafter"/>
</dbReference>
<dbReference type="OrthoDB" id="9790442at2"/>
<dbReference type="PROSITE" id="PS50110">
    <property type="entry name" value="RESPONSE_REGULATORY"/>
    <property type="match status" value="1"/>
</dbReference>
<evidence type="ECO:0000256" key="3">
    <source>
        <dbReference type="ARBA" id="ARBA00023012"/>
    </source>
</evidence>
<dbReference type="RefSeq" id="WP_006677619.1">
    <property type="nucleotide sequence ID" value="NZ_AHKH01000040.1"/>
</dbReference>
<dbReference type="AlphaFoldDB" id="H3SHV7"/>
<protein>
    <submittedName>
        <fullName evidence="11">Winged helix family two component transcriptional regulator</fullName>
    </submittedName>
</protein>
<accession>H3SHV7</accession>
<dbReference type="PANTHER" id="PTHR48111:SF40">
    <property type="entry name" value="PHOSPHATE REGULON TRANSCRIPTIONAL REGULATORY PROTEIN PHOB"/>
    <property type="match status" value="1"/>
</dbReference>
<evidence type="ECO:0000256" key="1">
    <source>
        <dbReference type="ARBA" id="ARBA00004496"/>
    </source>
</evidence>
<dbReference type="SUPFAM" id="SSF52172">
    <property type="entry name" value="CheY-like"/>
    <property type="match status" value="1"/>
</dbReference>
<evidence type="ECO:0000256" key="5">
    <source>
        <dbReference type="ARBA" id="ARBA00023125"/>
    </source>
</evidence>
<dbReference type="SMART" id="SM00862">
    <property type="entry name" value="Trans_reg_C"/>
    <property type="match status" value="1"/>
</dbReference>
<dbReference type="FunFam" id="1.10.10.10:FF:000018">
    <property type="entry name" value="DNA-binding response regulator ResD"/>
    <property type="match status" value="1"/>
</dbReference>
<dbReference type="CDD" id="cd17574">
    <property type="entry name" value="REC_OmpR"/>
    <property type="match status" value="1"/>
</dbReference>
<keyword evidence="3" id="KW-0902">Two-component regulatory system</keyword>
<dbReference type="GO" id="GO:0032993">
    <property type="term" value="C:protein-DNA complex"/>
    <property type="evidence" value="ECO:0007669"/>
    <property type="project" value="TreeGrafter"/>
</dbReference>
<organism evidence="11 12">
    <name type="scientific">Paenibacillus dendritiformis C454</name>
    <dbReference type="NCBI Taxonomy" id="1131935"/>
    <lineage>
        <taxon>Bacteria</taxon>
        <taxon>Bacillati</taxon>
        <taxon>Bacillota</taxon>
        <taxon>Bacilli</taxon>
        <taxon>Bacillales</taxon>
        <taxon>Paenibacillaceae</taxon>
        <taxon>Paenibacillus</taxon>
    </lineage>
</organism>
<dbReference type="GO" id="GO:0006355">
    <property type="term" value="P:regulation of DNA-templated transcription"/>
    <property type="evidence" value="ECO:0007669"/>
    <property type="project" value="InterPro"/>
</dbReference>
<feature type="DNA-binding region" description="OmpR/PhoB-type" evidence="8">
    <location>
        <begin position="132"/>
        <end position="231"/>
    </location>
</feature>